<evidence type="ECO:0000313" key="5">
    <source>
        <dbReference type="EMBL" id="MFC4820000.1"/>
    </source>
</evidence>
<dbReference type="PIRSF" id="PIRSF011489">
    <property type="entry name" value="DUF479"/>
    <property type="match status" value="1"/>
</dbReference>
<organism evidence="5 6">
    <name type="scientific">Dokdonella ginsengisoli</name>
    <dbReference type="NCBI Taxonomy" id="363846"/>
    <lineage>
        <taxon>Bacteria</taxon>
        <taxon>Pseudomonadati</taxon>
        <taxon>Pseudomonadota</taxon>
        <taxon>Gammaproteobacteria</taxon>
        <taxon>Lysobacterales</taxon>
        <taxon>Rhodanobacteraceae</taxon>
        <taxon>Dokdonella</taxon>
    </lineage>
</organism>
<evidence type="ECO:0000256" key="2">
    <source>
        <dbReference type="ARBA" id="ARBA00022801"/>
    </source>
</evidence>
<evidence type="ECO:0000313" key="6">
    <source>
        <dbReference type="Proteomes" id="UP001595886"/>
    </source>
</evidence>
<reference evidence="6" key="1">
    <citation type="journal article" date="2019" name="Int. J. Syst. Evol. Microbiol.">
        <title>The Global Catalogue of Microorganisms (GCM) 10K type strain sequencing project: providing services to taxonomists for standard genome sequencing and annotation.</title>
        <authorList>
            <consortium name="The Broad Institute Genomics Platform"/>
            <consortium name="The Broad Institute Genome Sequencing Center for Infectious Disease"/>
            <person name="Wu L."/>
            <person name="Ma J."/>
        </authorList>
    </citation>
    <scope>NUCLEOTIDE SEQUENCE [LARGE SCALE GENOMIC DNA]</scope>
    <source>
        <strain evidence="6">CCUG 30340</strain>
    </source>
</reference>
<name>A0ABV9QRN6_9GAMM</name>
<dbReference type="RefSeq" id="WP_380019818.1">
    <property type="nucleotide sequence ID" value="NZ_JBHSHD010000006.1"/>
</dbReference>
<evidence type="ECO:0000256" key="4">
    <source>
        <dbReference type="ARBA" id="ARBA00023160"/>
    </source>
</evidence>
<dbReference type="PANTHER" id="PTHR38764">
    <property type="entry name" value="ACYL CARRIER PROTEIN PHOSPHODIESTERASE"/>
    <property type="match status" value="1"/>
</dbReference>
<protein>
    <submittedName>
        <fullName evidence="5">ACP phosphodiesterase</fullName>
    </submittedName>
</protein>
<dbReference type="PANTHER" id="PTHR38764:SF1">
    <property type="entry name" value="ACYL CARRIER PROTEIN PHOSPHODIESTERASE"/>
    <property type="match status" value="1"/>
</dbReference>
<evidence type="ECO:0000256" key="3">
    <source>
        <dbReference type="ARBA" id="ARBA00023098"/>
    </source>
</evidence>
<dbReference type="EMBL" id="JBHSHD010000006">
    <property type="protein sequence ID" value="MFC4820000.1"/>
    <property type="molecule type" value="Genomic_DNA"/>
</dbReference>
<comment type="caution">
    <text evidence="5">The sequence shown here is derived from an EMBL/GenBank/DDBJ whole genome shotgun (WGS) entry which is preliminary data.</text>
</comment>
<sequence>MNHLAHALLSMPDEDVMLGGLIADFLRGRVDPALPRGVRLGVALHRAVDVYTDAHPQVVAARARFEPPYRRYAGILLDIWFDHRLAREWATYGTGTLHEFSARVRELLVRRDAELPGNMRGFVRYLLAHDLPERYGETAMIGEVLRGMSTRLSRANPLAEALPVLQGDAAALERHFAAFFPQLQAHARAERERLGASLPE</sequence>
<keyword evidence="4" id="KW-0276">Fatty acid metabolism</keyword>
<proteinExistence type="predicted"/>
<dbReference type="Proteomes" id="UP001595886">
    <property type="component" value="Unassembled WGS sequence"/>
</dbReference>
<keyword evidence="1" id="KW-0444">Lipid biosynthesis</keyword>
<gene>
    <name evidence="5" type="ORF">ACFO6Q_06685</name>
</gene>
<accession>A0ABV9QRN6</accession>
<dbReference type="Pfam" id="PF04336">
    <property type="entry name" value="ACP_PD"/>
    <property type="match status" value="1"/>
</dbReference>
<keyword evidence="2" id="KW-0378">Hydrolase</keyword>
<keyword evidence="6" id="KW-1185">Reference proteome</keyword>
<evidence type="ECO:0000256" key="1">
    <source>
        <dbReference type="ARBA" id="ARBA00022516"/>
    </source>
</evidence>
<dbReference type="InterPro" id="IPR007431">
    <property type="entry name" value="ACP_PD"/>
</dbReference>
<keyword evidence="3" id="KW-0443">Lipid metabolism</keyword>
<keyword evidence="4" id="KW-0275">Fatty acid biosynthesis</keyword>